<dbReference type="InterPro" id="IPR036388">
    <property type="entry name" value="WH-like_DNA-bd_sf"/>
</dbReference>
<gene>
    <name evidence="5" type="ORF">EKG35_11980</name>
</gene>
<keyword evidence="6" id="KW-1185">Reference proteome</keyword>
<dbReference type="CDD" id="cd00090">
    <property type="entry name" value="HTH_ARSR"/>
    <property type="match status" value="1"/>
</dbReference>
<dbReference type="InterPro" id="IPR011991">
    <property type="entry name" value="ArsR-like_HTH"/>
</dbReference>
<evidence type="ECO:0000259" key="4">
    <source>
        <dbReference type="PROSITE" id="PS50995"/>
    </source>
</evidence>
<dbReference type="InterPro" id="IPR036390">
    <property type="entry name" value="WH_DNA-bd_sf"/>
</dbReference>
<dbReference type="InterPro" id="IPR023187">
    <property type="entry name" value="Tscrpt_reg_MarR-type_CS"/>
</dbReference>
<protein>
    <submittedName>
        <fullName evidence="5">MarR family transcriptional regulator</fullName>
    </submittedName>
</protein>
<dbReference type="SMART" id="SM00347">
    <property type="entry name" value="HTH_MARR"/>
    <property type="match status" value="1"/>
</dbReference>
<dbReference type="PANTHER" id="PTHR33164:SF89">
    <property type="entry name" value="MARR FAMILY REGULATORY PROTEIN"/>
    <property type="match status" value="1"/>
</dbReference>
<dbReference type="PANTHER" id="PTHR33164">
    <property type="entry name" value="TRANSCRIPTIONAL REGULATOR, MARR FAMILY"/>
    <property type="match status" value="1"/>
</dbReference>
<evidence type="ECO:0000256" key="2">
    <source>
        <dbReference type="ARBA" id="ARBA00023125"/>
    </source>
</evidence>
<dbReference type="PROSITE" id="PS50995">
    <property type="entry name" value="HTH_MARR_2"/>
    <property type="match status" value="1"/>
</dbReference>
<dbReference type="InterPro" id="IPR000835">
    <property type="entry name" value="HTH_MarR-typ"/>
</dbReference>
<proteinExistence type="predicted"/>
<dbReference type="Proteomes" id="UP000276349">
    <property type="component" value="Unassembled WGS sequence"/>
</dbReference>
<evidence type="ECO:0000313" key="5">
    <source>
        <dbReference type="EMBL" id="RTQ92416.1"/>
    </source>
</evidence>
<keyword evidence="3" id="KW-0804">Transcription</keyword>
<feature type="domain" description="HTH marR-type" evidence="4">
    <location>
        <begin position="1"/>
        <end position="127"/>
    </location>
</feature>
<reference evidence="5 6" key="1">
    <citation type="submission" date="2018-12" db="EMBL/GenBank/DDBJ databases">
        <authorList>
            <person name="Yu L."/>
        </authorList>
    </citation>
    <scope>NUCLEOTIDE SEQUENCE [LARGE SCALE GENOMIC DNA]</scope>
    <source>
        <strain evidence="5 6">S5H2222</strain>
    </source>
</reference>
<dbReference type="SUPFAM" id="SSF46785">
    <property type="entry name" value="Winged helix' DNA-binding domain"/>
    <property type="match status" value="1"/>
</dbReference>
<dbReference type="RefSeq" id="WP_126294703.1">
    <property type="nucleotide sequence ID" value="NZ_CP155468.1"/>
</dbReference>
<dbReference type="InterPro" id="IPR039422">
    <property type="entry name" value="MarR/SlyA-like"/>
</dbReference>
<organism evidence="5 6">
    <name type="scientific">Lysinibacillus telephonicus</name>
    <dbReference type="NCBI Taxonomy" id="1714840"/>
    <lineage>
        <taxon>Bacteria</taxon>
        <taxon>Bacillati</taxon>
        <taxon>Bacillota</taxon>
        <taxon>Bacilli</taxon>
        <taxon>Bacillales</taxon>
        <taxon>Bacillaceae</taxon>
        <taxon>Lysinibacillus</taxon>
    </lineage>
</organism>
<keyword evidence="2" id="KW-0238">DNA-binding</keyword>
<evidence type="ECO:0000256" key="3">
    <source>
        <dbReference type="ARBA" id="ARBA00023163"/>
    </source>
</evidence>
<dbReference type="EMBL" id="RXNR01000032">
    <property type="protein sequence ID" value="RTQ92416.1"/>
    <property type="molecule type" value="Genomic_DNA"/>
</dbReference>
<name>A0A431UQP9_9BACI</name>
<sequence>MELNTYFTDIYYHLHPKHEQMISHQSVRILQIVQKEHSVTVRFLSEALGISHNTASEHVKKLVNHGWIIKQRSEEDQRKVYLQLTEEGLQIVKQNTELDEQKLQATLNKLSEEDQQLILQAFRLLSEAAK</sequence>
<dbReference type="GO" id="GO:0006950">
    <property type="term" value="P:response to stress"/>
    <property type="evidence" value="ECO:0007669"/>
    <property type="project" value="TreeGrafter"/>
</dbReference>
<dbReference type="PROSITE" id="PS01117">
    <property type="entry name" value="HTH_MARR_1"/>
    <property type="match status" value="1"/>
</dbReference>
<dbReference type="AlphaFoldDB" id="A0A431UQP9"/>
<evidence type="ECO:0000313" key="6">
    <source>
        <dbReference type="Proteomes" id="UP000276349"/>
    </source>
</evidence>
<dbReference type="PRINTS" id="PR00598">
    <property type="entry name" value="HTHMARR"/>
</dbReference>
<accession>A0A431UQP9</accession>
<keyword evidence="1" id="KW-0805">Transcription regulation</keyword>
<dbReference type="GO" id="GO:0003677">
    <property type="term" value="F:DNA binding"/>
    <property type="evidence" value="ECO:0007669"/>
    <property type="project" value="UniProtKB-KW"/>
</dbReference>
<dbReference type="Gene3D" id="1.10.10.10">
    <property type="entry name" value="Winged helix-like DNA-binding domain superfamily/Winged helix DNA-binding domain"/>
    <property type="match status" value="1"/>
</dbReference>
<dbReference type="OrthoDB" id="2376601at2"/>
<evidence type="ECO:0000256" key="1">
    <source>
        <dbReference type="ARBA" id="ARBA00023015"/>
    </source>
</evidence>
<dbReference type="Pfam" id="PF01047">
    <property type="entry name" value="MarR"/>
    <property type="match status" value="1"/>
</dbReference>
<comment type="caution">
    <text evidence="5">The sequence shown here is derived from an EMBL/GenBank/DDBJ whole genome shotgun (WGS) entry which is preliminary data.</text>
</comment>
<dbReference type="GO" id="GO:0003700">
    <property type="term" value="F:DNA-binding transcription factor activity"/>
    <property type="evidence" value="ECO:0007669"/>
    <property type="project" value="InterPro"/>
</dbReference>